<dbReference type="GO" id="GO:0005524">
    <property type="term" value="F:ATP binding"/>
    <property type="evidence" value="ECO:0007669"/>
    <property type="project" value="InterPro"/>
</dbReference>
<dbReference type="GO" id="GO:0004672">
    <property type="term" value="F:protein kinase activity"/>
    <property type="evidence" value="ECO:0007669"/>
    <property type="project" value="InterPro"/>
</dbReference>
<dbReference type="Pfam" id="PF07714">
    <property type="entry name" value="PK_Tyr_Ser-Thr"/>
    <property type="match status" value="1"/>
</dbReference>
<dbReference type="eggNOG" id="ENOG502QSFN">
    <property type="taxonomic scope" value="Eukaryota"/>
</dbReference>
<dbReference type="InterPro" id="IPR001245">
    <property type="entry name" value="Ser-Thr/Tyr_kinase_cat_dom"/>
</dbReference>
<dbReference type="InterPro" id="IPR052611">
    <property type="entry name" value="Plant_RLK_LysM"/>
</dbReference>
<gene>
    <name evidence="3" type="ORF">POPTR_002G001600</name>
</gene>
<dbReference type="Gene3D" id="1.10.510.10">
    <property type="entry name" value="Transferase(Phosphotransferase) domain 1"/>
    <property type="match status" value="1"/>
</dbReference>
<name>B9GPL1_POPTR</name>
<feature type="domain" description="Protein kinase" evidence="2">
    <location>
        <begin position="176"/>
        <end position="452"/>
    </location>
</feature>
<dbReference type="SUPFAM" id="SSF56112">
    <property type="entry name" value="Protein kinase-like (PK-like)"/>
    <property type="match status" value="1"/>
</dbReference>
<evidence type="ECO:0000256" key="1">
    <source>
        <dbReference type="SAM" id="Phobius"/>
    </source>
</evidence>
<keyword evidence="1" id="KW-0472">Membrane</keyword>
<dbReference type="HOGENOM" id="CLU_000288_99_1_1"/>
<protein>
    <recommendedName>
        <fullName evidence="2">Protein kinase domain-containing protein</fullName>
    </recommendedName>
</protein>
<accession>B9GPL1</accession>
<evidence type="ECO:0000259" key="2">
    <source>
        <dbReference type="PROSITE" id="PS50011"/>
    </source>
</evidence>
<dbReference type="InterPro" id="IPR056562">
    <property type="entry name" value="LysM2_CERK1_LYK3_4_5"/>
</dbReference>
<keyword evidence="1" id="KW-1133">Transmembrane helix</keyword>
<keyword evidence="4" id="KW-1185">Reference proteome</keyword>
<dbReference type="EMBL" id="CM009291">
    <property type="protein sequence ID" value="PNT47015.1"/>
    <property type="molecule type" value="Genomic_DNA"/>
</dbReference>
<dbReference type="STRING" id="3694.B9GPL1"/>
<dbReference type="InParanoid" id="B9GPL1"/>
<organism evidence="3 4">
    <name type="scientific">Populus trichocarpa</name>
    <name type="common">Western balsam poplar</name>
    <name type="synonym">Populus balsamifera subsp. trichocarpa</name>
    <dbReference type="NCBI Taxonomy" id="3694"/>
    <lineage>
        <taxon>Eukaryota</taxon>
        <taxon>Viridiplantae</taxon>
        <taxon>Streptophyta</taxon>
        <taxon>Embryophyta</taxon>
        <taxon>Tracheophyta</taxon>
        <taxon>Spermatophyta</taxon>
        <taxon>Magnoliopsida</taxon>
        <taxon>eudicotyledons</taxon>
        <taxon>Gunneridae</taxon>
        <taxon>Pentapetalae</taxon>
        <taxon>rosids</taxon>
        <taxon>fabids</taxon>
        <taxon>Malpighiales</taxon>
        <taxon>Salicaceae</taxon>
        <taxon>Saliceae</taxon>
        <taxon>Populus</taxon>
    </lineage>
</organism>
<dbReference type="InterPro" id="IPR000719">
    <property type="entry name" value="Prot_kinase_dom"/>
</dbReference>
<dbReference type="InterPro" id="IPR011009">
    <property type="entry name" value="Kinase-like_dom_sf"/>
</dbReference>
<dbReference type="AlphaFoldDB" id="B9GPL1"/>
<dbReference type="Proteomes" id="UP000006729">
    <property type="component" value="Chromosome 2"/>
</dbReference>
<sequence>MTPYDSLSLTAKLSGVPQAATLIASINHISSENASIPTTSQVVVPVNCSCYARQYYQHNVNYTLKHGYETSRSATVANNTYQGLTTCQSSISQNPYVFLNLTAGLILQKPLRCACPTSNQNALGVKYLLTYMVNWAIPSLTSYNPRLFGVDHQRLFDANMLSSSDHNRVHAGVGIGADLLVLVFAIFGFLFWYRKSLSTSPSPLQNPTHCQSFKGDTAAVKVMKGDVSNEIDILKMINNSNVIRLSGFCVHEVNTHLVYQFTENGSLADWLLSNNKYRSLAWKQIIQIAYDVADALNYLLNYTNPPYIQKNLKTSNILLDANLRAKLADFGLAITLENDQDGGFQSTRHDSGYSKLYGTLNTSKMESAPKLDVLASGVVMLELLSGKEAGRKQLQPLLKRVQVDNVRERLSGFLYPLDLAFPMAQQAKSCVYHDLNTRASITQVFMILSKFLSSSFDWDPSDELDRSTPLG</sequence>
<dbReference type="Pfam" id="PF23472">
    <property type="entry name" value="LysM2_CERK1_LYK3_4_5"/>
    <property type="match status" value="1"/>
</dbReference>
<reference evidence="3 4" key="1">
    <citation type="journal article" date="2006" name="Science">
        <title>The genome of black cottonwood, Populus trichocarpa (Torr. &amp; Gray).</title>
        <authorList>
            <person name="Tuskan G.A."/>
            <person name="Difazio S."/>
            <person name="Jansson S."/>
            <person name="Bohlmann J."/>
            <person name="Grigoriev I."/>
            <person name="Hellsten U."/>
            <person name="Putnam N."/>
            <person name="Ralph S."/>
            <person name="Rombauts S."/>
            <person name="Salamov A."/>
            <person name="Schein J."/>
            <person name="Sterck L."/>
            <person name="Aerts A."/>
            <person name="Bhalerao R.R."/>
            <person name="Bhalerao R.P."/>
            <person name="Blaudez D."/>
            <person name="Boerjan W."/>
            <person name="Brun A."/>
            <person name="Brunner A."/>
            <person name="Busov V."/>
            <person name="Campbell M."/>
            <person name="Carlson J."/>
            <person name="Chalot M."/>
            <person name="Chapman J."/>
            <person name="Chen G.L."/>
            <person name="Cooper D."/>
            <person name="Coutinho P.M."/>
            <person name="Couturier J."/>
            <person name="Covert S."/>
            <person name="Cronk Q."/>
            <person name="Cunningham R."/>
            <person name="Davis J."/>
            <person name="Degroeve S."/>
            <person name="Dejardin A."/>
            <person name="Depamphilis C."/>
            <person name="Detter J."/>
            <person name="Dirks B."/>
            <person name="Dubchak I."/>
            <person name="Duplessis S."/>
            <person name="Ehlting J."/>
            <person name="Ellis B."/>
            <person name="Gendler K."/>
            <person name="Goodstein D."/>
            <person name="Gribskov M."/>
            <person name="Grimwood J."/>
            <person name="Groover A."/>
            <person name="Gunter L."/>
            <person name="Hamberger B."/>
            <person name="Heinze B."/>
            <person name="Helariutta Y."/>
            <person name="Henrissat B."/>
            <person name="Holligan D."/>
            <person name="Holt R."/>
            <person name="Huang W."/>
            <person name="Islam-Faridi N."/>
            <person name="Jones S."/>
            <person name="Jones-Rhoades M."/>
            <person name="Jorgensen R."/>
            <person name="Joshi C."/>
            <person name="Kangasjarvi J."/>
            <person name="Karlsson J."/>
            <person name="Kelleher C."/>
            <person name="Kirkpatrick R."/>
            <person name="Kirst M."/>
            <person name="Kohler A."/>
            <person name="Kalluri U."/>
            <person name="Larimer F."/>
            <person name="Leebens-Mack J."/>
            <person name="Leple J.C."/>
            <person name="Locascio P."/>
            <person name="Lou Y."/>
            <person name="Lucas S."/>
            <person name="Martin F."/>
            <person name="Montanini B."/>
            <person name="Napoli C."/>
            <person name="Nelson D.R."/>
            <person name="Nelson C."/>
            <person name="Nieminen K."/>
            <person name="Nilsson O."/>
            <person name="Pereda V."/>
            <person name="Peter G."/>
            <person name="Philippe R."/>
            <person name="Pilate G."/>
            <person name="Poliakov A."/>
            <person name="Razumovskaya J."/>
            <person name="Richardson P."/>
            <person name="Rinaldi C."/>
            <person name="Ritland K."/>
            <person name="Rouze P."/>
            <person name="Ryaboy D."/>
            <person name="Schmutz J."/>
            <person name="Schrader J."/>
            <person name="Segerman B."/>
            <person name="Shin H."/>
            <person name="Siddiqui A."/>
            <person name="Sterky F."/>
            <person name="Terry A."/>
            <person name="Tsai C.J."/>
            <person name="Uberbacher E."/>
            <person name="Unneberg P."/>
            <person name="Vahala J."/>
            <person name="Wall K."/>
            <person name="Wessler S."/>
            <person name="Yang G."/>
            <person name="Yin T."/>
            <person name="Douglas C."/>
            <person name="Marra M."/>
            <person name="Sandberg G."/>
            <person name="Van de Peer Y."/>
            <person name="Rokhsar D."/>
        </authorList>
    </citation>
    <scope>NUCLEOTIDE SEQUENCE [LARGE SCALE GENOMIC DNA]</scope>
    <source>
        <strain evidence="4">cv. Nisqually</strain>
    </source>
</reference>
<evidence type="ECO:0000313" key="4">
    <source>
        <dbReference type="Proteomes" id="UP000006729"/>
    </source>
</evidence>
<dbReference type="PANTHER" id="PTHR45927:SF6">
    <property type="entry name" value="PROTEIN LYK5"/>
    <property type="match status" value="1"/>
</dbReference>
<feature type="transmembrane region" description="Helical" evidence="1">
    <location>
        <begin position="169"/>
        <end position="193"/>
    </location>
</feature>
<evidence type="ECO:0000313" key="3">
    <source>
        <dbReference type="EMBL" id="PNT47015.1"/>
    </source>
</evidence>
<dbReference type="PROSITE" id="PS50011">
    <property type="entry name" value="PROTEIN_KINASE_DOM"/>
    <property type="match status" value="1"/>
</dbReference>
<proteinExistence type="predicted"/>
<dbReference type="PANTHER" id="PTHR45927">
    <property type="entry name" value="LYSM-DOMAIN RECEPTOR-LIKE KINASE-RELATED"/>
    <property type="match status" value="1"/>
</dbReference>
<keyword evidence="1" id="KW-0812">Transmembrane</keyword>